<gene>
    <name evidence="2" type="ORF">HRI_003186500</name>
</gene>
<dbReference type="AlphaFoldDB" id="A0A9W7IEW8"/>
<dbReference type="Proteomes" id="UP001165190">
    <property type="component" value="Unassembled WGS sequence"/>
</dbReference>
<evidence type="ECO:0000259" key="1">
    <source>
        <dbReference type="PROSITE" id="PS50878"/>
    </source>
</evidence>
<dbReference type="SUPFAM" id="SSF56672">
    <property type="entry name" value="DNA/RNA polymerases"/>
    <property type="match status" value="1"/>
</dbReference>
<reference evidence="2" key="1">
    <citation type="submission" date="2023-05" db="EMBL/GenBank/DDBJ databases">
        <title>Genome and transcriptome analyses reveal genes involved in the formation of fine ridges on petal epidermal cells in Hibiscus trionum.</title>
        <authorList>
            <person name="Koshimizu S."/>
            <person name="Masuda S."/>
            <person name="Ishii T."/>
            <person name="Shirasu K."/>
            <person name="Hoshino A."/>
            <person name="Arita M."/>
        </authorList>
    </citation>
    <scope>NUCLEOTIDE SEQUENCE</scope>
    <source>
        <strain evidence="2">Hamamatsu line</strain>
    </source>
</reference>
<evidence type="ECO:0000313" key="2">
    <source>
        <dbReference type="EMBL" id="GMI95172.1"/>
    </source>
</evidence>
<evidence type="ECO:0000313" key="3">
    <source>
        <dbReference type="Proteomes" id="UP001165190"/>
    </source>
</evidence>
<dbReference type="CDD" id="cd01650">
    <property type="entry name" value="RT_nLTR_like"/>
    <property type="match status" value="1"/>
</dbReference>
<protein>
    <recommendedName>
        <fullName evidence="1">Reverse transcriptase domain-containing protein</fullName>
    </recommendedName>
</protein>
<comment type="caution">
    <text evidence="2">The sequence shown here is derived from an EMBL/GenBank/DDBJ whole genome shotgun (WGS) entry which is preliminary data.</text>
</comment>
<organism evidence="2 3">
    <name type="scientific">Hibiscus trionum</name>
    <name type="common">Flower of an hour</name>
    <dbReference type="NCBI Taxonomy" id="183268"/>
    <lineage>
        <taxon>Eukaryota</taxon>
        <taxon>Viridiplantae</taxon>
        <taxon>Streptophyta</taxon>
        <taxon>Embryophyta</taxon>
        <taxon>Tracheophyta</taxon>
        <taxon>Spermatophyta</taxon>
        <taxon>Magnoliopsida</taxon>
        <taxon>eudicotyledons</taxon>
        <taxon>Gunneridae</taxon>
        <taxon>Pentapetalae</taxon>
        <taxon>rosids</taxon>
        <taxon>malvids</taxon>
        <taxon>Malvales</taxon>
        <taxon>Malvaceae</taxon>
        <taxon>Malvoideae</taxon>
        <taxon>Hibiscus</taxon>
    </lineage>
</organism>
<dbReference type="OrthoDB" id="1932527at2759"/>
<dbReference type="EMBL" id="BSYR01000026">
    <property type="protein sequence ID" value="GMI95172.1"/>
    <property type="molecule type" value="Genomic_DNA"/>
</dbReference>
<dbReference type="PROSITE" id="PS50878">
    <property type="entry name" value="RT_POL"/>
    <property type="match status" value="1"/>
</dbReference>
<feature type="domain" description="Reverse transcriptase" evidence="1">
    <location>
        <begin position="1"/>
        <end position="227"/>
    </location>
</feature>
<dbReference type="InterPro" id="IPR000477">
    <property type="entry name" value="RT_dom"/>
</dbReference>
<dbReference type="Pfam" id="PF00078">
    <property type="entry name" value="RVT_1"/>
    <property type="match status" value="1"/>
</dbReference>
<proteinExistence type="predicted"/>
<dbReference type="PANTHER" id="PTHR33116:SF75">
    <property type="entry name" value="RIBONUCLEASE H PROTEIN"/>
    <property type="match status" value="1"/>
</dbReference>
<accession>A0A9W7IEW8</accession>
<keyword evidence="3" id="KW-1185">Reference proteome</keyword>
<sequence length="471" mass="53423">MAMGFLISESQYAFFPGRQILDCVLVANEAIDSVSKSKEKGVAFKVDFQKAYDTVSWDFLLKILQVCGFGNLWCQWIQSCISSTFILVIVNGSPIENFPISRGLRQGCSLSPLLFNLVGEALNLMLRKASQLGLFEGFKIGRSVERIQISHLQFADDLLIFCGASEIQIKNVKRVLQVLEISSWLKLNMSKSKLFGINVSNDCIEAWANSIGSLWGKLPTDYLGLPLGAKRNSIALWKPVIQKFHHRLEGWQPHILSIGGRLMLIRSVLTSLPLCFLSIFKIPVSVTKKFNSMMATFLWVGSNSSHKVHWVNWQRLCLPLSAGGLGINNIETLNWSLLYKRAMRYGNETHKLWRRLITAKTQSDPAGLLPIPCNANNVSWIWNSIAKNYAKEDQLGKLFRDNLSLQVGYGSKVLFWDDVWCSQSLLKEAFPKVYALSIKKSGFINDFGGKFENRWVWNIPLRRSPFDWETE</sequence>
<dbReference type="PANTHER" id="PTHR33116">
    <property type="entry name" value="REVERSE TRANSCRIPTASE ZINC-BINDING DOMAIN-CONTAINING PROTEIN-RELATED-RELATED"/>
    <property type="match status" value="1"/>
</dbReference>
<dbReference type="InterPro" id="IPR043502">
    <property type="entry name" value="DNA/RNA_pol_sf"/>
</dbReference>
<name>A0A9W7IEW8_HIBTR</name>